<reference evidence="2 3" key="1">
    <citation type="submission" date="2019-09" db="EMBL/GenBank/DDBJ databases">
        <title>Draft genome of the ectomycorrhizal ascomycete Sphaerosporella brunnea.</title>
        <authorList>
            <consortium name="DOE Joint Genome Institute"/>
            <person name="Benucci G.M."/>
            <person name="Marozzi G."/>
            <person name="Antonielli L."/>
            <person name="Sanchez S."/>
            <person name="Marco P."/>
            <person name="Wang X."/>
            <person name="Falini L.B."/>
            <person name="Barry K."/>
            <person name="Haridas S."/>
            <person name="Lipzen A."/>
            <person name="Labutti K."/>
            <person name="Grigoriev I.V."/>
            <person name="Murat C."/>
            <person name="Martin F."/>
            <person name="Albertini E."/>
            <person name="Donnini D."/>
            <person name="Bonito G."/>
        </authorList>
    </citation>
    <scope>NUCLEOTIDE SEQUENCE [LARGE SCALE GENOMIC DNA]</scope>
    <source>
        <strain evidence="2 3">Sb_GMNB300</strain>
    </source>
</reference>
<organism evidence="2 3">
    <name type="scientific">Sphaerosporella brunnea</name>
    <dbReference type="NCBI Taxonomy" id="1250544"/>
    <lineage>
        <taxon>Eukaryota</taxon>
        <taxon>Fungi</taxon>
        <taxon>Dikarya</taxon>
        <taxon>Ascomycota</taxon>
        <taxon>Pezizomycotina</taxon>
        <taxon>Pezizomycetes</taxon>
        <taxon>Pezizales</taxon>
        <taxon>Pyronemataceae</taxon>
        <taxon>Sphaerosporella</taxon>
    </lineage>
</organism>
<dbReference type="EMBL" id="VXIS01000003">
    <property type="protein sequence ID" value="KAA8914728.1"/>
    <property type="molecule type" value="Genomic_DNA"/>
</dbReference>
<dbReference type="AlphaFoldDB" id="A0A5J5FAU8"/>
<evidence type="ECO:0000313" key="2">
    <source>
        <dbReference type="EMBL" id="KAA8914728.1"/>
    </source>
</evidence>
<evidence type="ECO:0000313" key="3">
    <source>
        <dbReference type="Proteomes" id="UP000326924"/>
    </source>
</evidence>
<dbReference type="InParanoid" id="A0A5J5FAU8"/>
<dbReference type="Proteomes" id="UP000326924">
    <property type="component" value="Unassembled WGS sequence"/>
</dbReference>
<keyword evidence="3" id="KW-1185">Reference proteome</keyword>
<name>A0A5J5FAU8_9PEZI</name>
<protein>
    <submittedName>
        <fullName evidence="2">Uncharacterized protein</fullName>
    </submittedName>
</protein>
<comment type="caution">
    <text evidence="2">The sequence shown here is derived from an EMBL/GenBank/DDBJ whole genome shotgun (WGS) entry which is preliminary data.</text>
</comment>
<gene>
    <name evidence="2" type="ORF">FN846DRAFT_885731</name>
</gene>
<evidence type="ECO:0000256" key="1">
    <source>
        <dbReference type="SAM" id="MobiDB-lite"/>
    </source>
</evidence>
<proteinExistence type="predicted"/>
<sequence length="216" mass="23814">MTRPNGNRQDCHETGETFRDRTILTTPRPSAKILDSCATLHTSRHWRLAPPDRLAPHAPHMPPAHGKNGVSRWRLHATLADAFPNGCAGLDGPSAAHRHDWQSLVSYHEPLRGVPAVSLHHFGPRVGDWHWYRVIHLMHLSLSLRLAVCQDTVLAAERTGLDRSVGDSNEAAFLPDIDAGTTGIRGTNAEPRQGPTSLESFPRPYKMCAPKSIESS</sequence>
<feature type="region of interest" description="Disordered" evidence="1">
    <location>
        <begin position="177"/>
        <end position="204"/>
    </location>
</feature>
<accession>A0A5J5FAU8</accession>